<dbReference type="Proteomes" id="UP000293347">
    <property type="component" value="Unassembled WGS sequence"/>
</dbReference>
<evidence type="ECO:0000256" key="1">
    <source>
        <dbReference type="SAM" id="Phobius"/>
    </source>
</evidence>
<feature type="transmembrane region" description="Helical" evidence="1">
    <location>
        <begin position="41"/>
        <end position="64"/>
    </location>
</feature>
<evidence type="ECO:0000313" key="3">
    <source>
        <dbReference type="Proteomes" id="UP000293347"/>
    </source>
</evidence>
<protein>
    <recommendedName>
        <fullName evidence="4">Outer membrane protein with beta-barrel domain</fullName>
    </recommendedName>
</protein>
<keyword evidence="1" id="KW-1133">Transmembrane helix</keyword>
<sequence length="413" mass="44813">MKPSEDEVIAHIKDSLATYEEVYAPGAWEHFSKKESNRPGLVIWIGRLSSAAAVVLIGMALFWFTNSTQVNVPVNVSQGNPQDVAGLKPSIAPEGKEVTPAYSPLDLTIEQSVKKELPVIGQPEEIAKNPESGLVAMVQVPEEVKQVASQLNAATVVASTGIAQEAKTQEEPKKSSFEEFLKDEANKIVPSEKTAKVAVKENNKWAVGVVVSPSFGNAGKLNMGYGVSMGYALSDKVSLNSGISYNEMAASRSVGNPLEMASPGSNSAIAGESKSLESIEQKVTGFDIPIDIKYNLSKSIYANIGVSAFAVIDQQRSNNYIQERLVDRSSASFAGSNEFKTLIVSEKVTENAPESEKESNNYIGFYNFSFGYKQKVAKDKSISIEPFMKVPMREVTKDNLRLMGTGVKLKFDF</sequence>
<gene>
    <name evidence="2" type="ORF">EZ437_03765</name>
</gene>
<organism evidence="2 3">
    <name type="scientific">Pedobacter psychroterrae</name>
    <dbReference type="NCBI Taxonomy" id="2530453"/>
    <lineage>
        <taxon>Bacteria</taxon>
        <taxon>Pseudomonadati</taxon>
        <taxon>Bacteroidota</taxon>
        <taxon>Sphingobacteriia</taxon>
        <taxon>Sphingobacteriales</taxon>
        <taxon>Sphingobacteriaceae</taxon>
        <taxon>Pedobacter</taxon>
    </lineage>
</organism>
<dbReference type="RefSeq" id="WP_131593389.1">
    <property type="nucleotide sequence ID" value="NZ_SJSL01000001.1"/>
</dbReference>
<accession>A0A4R0NUE7</accession>
<reference evidence="2 3" key="1">
    <citation type="submission" date="2019-02" db="EMBL/GenBank/DDBJ databases">
        <title>Pedobacter sp. RP-1-14 sp. nov., isolated from Arctic soil.</title>
        <authorList>
            <person name="Dahal R.H."/>
        </authorList>
    </citation>
    <scope>NUCLEOTIDE SEQUENCE [LARGE SCALE GENOMIC DNA]</scope>
    <source>
        <strain evidence="2 3">RP-1-14</strain>
    </source>
</reference>
<comment type="caution">
    <text evidence="2">The sequence shown here is derived from an EMBL/GenBank/DDBJ whole genome shotgun (WGS) entry which is preliminary data.</text>
</comment>
<evidence type="ECO:0000313" key="2">
    <source>
        <dbReference type="EMBL" id="TCD03105.1"/>
    </source>
</evidence>
<keyword evidence="1" id="KW-0472">Membrane</keyword>
<keyword evidence="3" id="KW-1185">Reference proteome</keyword>
<dbReference type="AlphaFoldDB" id="A0A4R0NUE7"/>
<dbReference type="EMBL" id="SJSL01000001">
    <property type="protein sequence ID" value="TCD03105.1"/>
    <property type="molecule type" value="Genomic_DNA"/>
</dbReference>
<name>A0A4R0NUE7_9SPHI</name>
<keyword evidence="1" id="KW-0812">Transmembrane</keyword>
<evidence type="ECO:0008006" key="4">
    <source>
        <dbReference type="Google" id="ProtNLM"/>
    </source>
</evidence>
<proteinExistence type="predicted"/>
<dbReference type="OrthoDB" id="1419682at2"/>